<feature type="region of interest" description="Disordered" evidence="10">
    <location>
        <begin position="332"/>
        <end position="390"/>
    </location>
</feature>
<accession>A0A5N5TLR8</accession>
<dbReference type="PROSITE" id="PS51746">
    <property type="entry name" value="PPM_2"/>
    <property type="match status" value="1"/>
</dbReference>
<dbReference type="Proteomes" id="UP000326759">
    <property type="component" value="Unassembled WGS sequence"/>
</dbReference>
<gene>
    <name evidence="12" type="ORF">Anas_07242</name>
</gene>
<keyword evidence="6" id="KW-0460">Magnesium</keyword>
<dbReference type="EC" id="3.1.3.16" evidence="3"/>
<evidence type="ECO:0000256" key="10">
    <source>
        <dbReference type="SAM" id="MobiDB-lite"/>
    </source>
</evidence>
<keyword evidence="7 9" id="KW-0904">Protein phosphatase</keyword>
<organism evidence="12 13">
    <name type="scientific">Armadillidium nasatum</name>
    <dbReference type="NCBI Taxonomy" id="96803"/>
    <lineage>
        <taxon>Eukaryota</taxon>
        <taxon>Metazoa</taxon>
        <taxon>Ecdysozoa</taxon>
        <taxon>Arthropoda</taxon>
        <taxon>Crustacea</taxon>
        <taxon>Multicrustacea</taxon>
        <taxon>Malacostraca</taxon>
        <taxon>Eumalacostraca</taxon>
        <taxon>Peracarida</taxon>
        <taxon>Isopoda</taxon>
        <taxon>Oniscidea</taxon>
        <taxon>Crinocheta</taxon>
        <taxon>Armadillidiidae</taxon>
        <taxon>Armadillidium</taxon>
    </lineage>
</organism>
<dbReference type="SMART" id="SM00332">
    <property type="entry name" value="PP2Cc"/>
    <property type="match status" value="1"/>
</dbReference>
<dbReference type="GO" id="GO:0046872">
    <property type="term" value="F:metal ion binding"/>
    <property type="evidence" value="ECO:0007669"/>
    <property type="project" value="UniProtKB-KW"/>
</dbReference>
<comment type="cofactor">
    <cofactor evidence="1">
        <name>Mn(2+)</name>
        <dbReference type="ChEBI" id="CHEBI:29035"/>
    </cofactor>
</comment>
<keyword evidence="13" id="KW-1185">Reference proteome</keyword>
<keyword evidence="5 9" id="KW-0378">Hydrolase</keyword>
<proteinExistence type="inferred from homology"/>
<feature type="domain" description="PPM-type phosphatase" evidence="11">
    <location>
        <begin position="23"/>
        <end position="580"/>
    </location>
</feature>
<evidence type="ECO:0000256" key="8">
    <source>
        <dbReference type="ARBA" id="ARBA00023211"/>
    </source>
</evidence>
<feature type="region of interest" description="Disordered" evidence="10">
    <location>
        <begin position="177"/>
        <end position="233"/>
    </location>
</feature>
<comment type="caution">
    <text evidence="12">The sequence shown here is derived from an EMBL/GenBank/DDBJ whole genome shotgun (WGS) entry which is preliminary data.</text>
</comment>
<dbReference type="InterPro" id="IPR015655">
    <property type="entry name" value="PP2C"/>
</dbReference>
<evidence type="ECO:0000256" key="1">
    <source>
        <dbReference type="ARBA" id="ARBA00001936"/>
    </source>
</evidence>
<protein>
    <recommendedName>
        <fullName evidence="3">protein-serine/threonine phosphatase</fullName>
        <ecNumber evidence="3">3.1.3.16</ecNumber>
    </recommendedName>
</protein>
<dbReference type="SUPFAM" id="SSF81606">
    <property type="entry name" value="PP2C-like"/>
    <property type="match status" value="2"/>
</dbReference>
<sequence>MGAYLSKPVTDKVSSDEHNEILICGASSMQGWRIYQEDAHNTCLNYDENQALFAVYDGHGGSEVAVYTAAELPEFIKKTESYKNGKYSQALTDAFLDFDSTLVESDVQAILKEIAGSKEKDDSDYDGEEVDHLCREASMPLEEVIAKYSEDGTIHFQSPNIRPRKKIESISLSENEGCSSSSLVDEVNDSSDPEDSANNSIESSSSKINSSTCSEENSLIEENSKSPNKTVEESVQISHIEENITTASLCNGLPKEVEKQGSTVKSLKEISSNSISENIKKKNLCSESDSEKSVKVEVDAKITSIPSSKEEEENQVLVADAGLVNGESSPKLFNGKIKDEGGGKENCDSSINDEKSEEDKETKYEHKEVNGKLPQITESKSGKGKGKSKGKSLLSNALAQAMKPGYDSGCTACVALLNGHDLYVANVGDSRCVVCRNGQALDMSIDHKPEDELEAARIRQAGGRITADGRVNGGLNLSRALGDHSYKQNKNHTAANQMISPLPDIQTLKLTPEDSFMVIACDGIWNSMSSQQVCDFINERLDSHKKLSTIAEEMFDHCLSPDAHGDGTGCDNMTCIIVKFSNSVSVSEKVKRPYEENELEKSDSSPQDKRRKLDTDIAE</sequence>
<keyword evidence="4" id="KW-0479">Metal-binding</keyword>
<dbReference type="InterPro" id="IPR036457">
    <property type="entry name" value="PPM-type-like_dom_sf"/>
</dbReference>
<dbReference type="OrthoDB" id="10264738at2759"/>
<dbReference type="GO" id="GO:0004722">
    <property type="term" value="F:protein serine/threonine phosphatase activity"/>
    <property type="evidence" value="ECO:0007669"/>
    <property type="project" value="UniProtKB-EC"/>
</dbReference>
<evidence type="ECO:0000259" key="11">
    <source>
        <dbReference type="PROSITE" id="PS51746"/>
    </source>
</evidence>
<evidence type="ECO:0000256" key="5">
    <source>
        <dbReference type="ARBA" id="ARBA00022801"/>
    </source>
</evidence>
<evidence type="ECO:0000313" key="13">
    <source>
        <dbReference type="Proteomes" id="UP000326759"/>
    </source>
</evidence>
<feature type="compositionally biased region" description="Basic and acidic residues" evidence="10">
    <location>
        <begin position="336"/>
        <end position="370"/>
    </location>
</feature>
<comment type="similarity">
    <text evidence="2 9">Belongs to the PP2C family.</text>
</comment>
<feature type="region of interest" description="Disordered" evidence="10">
    <location>
        <begin position="586"/>
        <end position="619"/>
    </location>
</feature>
<evidence type="ECO:0000256" key="3">
    <source>
        <dbReference type="ARBA" id="ARBA00013081"/>
    </source>
</evidence>
<evidence type="ECO:0000256" key="4">
    <source>
        <dbReference type="ARBA" id="ARBA00022723"/>
    </source>
</evidence>
<evidence type="ECO:0000256" key="7">
    <source>
        <dbReference type="ARBA" id="ARBA00022912"/>
    </source>
</evidence>
<dbReference type="EMBL" id="SEYY01000489">
    <property type="protein sequence ID" value="KAB7507124.1"/>
    <property type="molecule type" value="Genomic_DNA"/>
</dbReference>
<keyword evidence="8" id="KW-0464">Manganese</keyword>
<dbReference type="PROSITE" id="PS01032">
    <property type="entry name" value="PPM_1"/>
    <property type="match status" value="1"/>
</dbReference>
<dbReference type="AlphaFoldDB" id="A0A5N5TLR8"/>
<feature type="compositionally biased region" description="Acidic residues" evidence="10">
    <location>
        <begin position="186"/>
        <end position="195"/>
    </location>
</feature>
<dbReference type="PANTHER" id="PTHR13832:SF803">
    <property type="entry name" value="PROTEIN PHOSPHATASE 1G"/>
    <property type="match status" value="1"/>
</dbReference>
<evidence type="ECO:0000256" key="9">
    <source>
        <dbReference type="RuleBase" id="RU003465"/>
    </source>
</evidence>
<dbReference type="CDD" id="cd00143">
    <property type="entry name" value="PP2Cc"/>
    <property type="match status" value="1"/>
</dbReference>
<feature type="compositionally biased region" description="Low complexity" evidence="10">
    <location>
        <begin position="196"/>
        <end position="216"/>
    </location>
</feature>
<dbReference type="InterPro" id="IPR001932">
    <property type="entry name" value="PPM-type_phosphatase-like_dom"/>
</dbReference>
<name>A0A5N5TLR8_9CRUS</name>
<dbReference type="InterPro" id="IPR000222">
    <property type="entry name" value="PP2C_BS"/>
</dbReference>
<dbReference type="Pfam" id="PF00481">
    <property type="entry name" value="PP2C"/>
    <property type="match status" value="2"/>
</dbReference>
<reference evidence="12 13" key="1">
    <citation type="journal article" date="2019" name="PLoS Biol.">
        <title>Sex chromosomes control vertical transmission of feminizing Wolbachia symbionts in an isopod.</title>
        <authorList>
            <person name="Becking T."/>
            <person name="Chebbi M.A."/>
            <person name="Giraud I."/>
            <person name="Moumen B."/>
            <person name="Laverre T."/>
            <person name="Caubet Y."/>
            <person name="Peccoud J."/>
            <person name="Gilbert C."/>
            <person name="Cordaux R."/>
        </authorList>
    </citation>
    <scope>NUCLEOTIDE SEQUENCE [LARGE SCALE GENOMIC DNA]</scope>
    <source>
        <strain evidence="12">ANa2</strain>
        <tissue evidence="12">Whole body excluding digestive tract and cuticle</tissue>
    </source>
</reference>
<evidence type="ECO:0000313" key="12">
    <source>
        <dbReference type="EMBL" id="KAB7507124.1"/>
    </source>
</evidence>
<feature type="compositionally biased region" description="Basic and acidic residues" evidence="10">
    <location>
        <begin position="588"/>
        <end position="619"/>
    </location>
</feature>
<evidence type="ECO:0000256" key="6">
    <source>
        <dbReference type="ARBA" id="ARBA00022842"/>
    </source>
</evidence>
<dbReference type="Gene3D" id="3.60.40.10">
    <property type="entry name" value="PPM-type phosphatase domain"/>
    <property type="match status" value="2"/>
</dbReference>
<dbReference type="PANTHER" id="PTHR13832">
    <property type="entry name" value="PROTEIN PHOSPHATASE 2C"/>
    <property type="match status" value="1"/>
</dbReference>
<evidence type="ECO:0000256" key="2">
    <source>
        <dbReference type="ARBA" id="ARBA00006702"/>
    </source>
</evidence>